<keyword evidence="2" id="KW-1185">Reference proteome</keyword>
<evidence type="ECO:0000313" key="2">
    <source>
        <dbReference type="Proteomes" id="UP000317835"/>
    </source>
</evidence>
<name>A0A518GWP6_9BACT</name>
<dbReference type="Proteomes" id="UP000317835">
    <property type="component" value="Chromosome"/>
</dbReference>
<dbReference type="AlphaFoldDB" id="A0A518GWP6"/>
<dbReference type="EMBL" id="CP036426">
    <property type="protein sequence ID" value="QDV33003.1"/>
    <property type="molecule type" value="Genomic_DNA"/>
</dbReference>
<dbReference type="KEGG" id="tpla:ElP_08450"/>
<proteinExistence type="predicted"/>
<protein>
    <submittedName>
        <fullName evidence="1">Uncharacterized protein</fullName>
    </submittedName>
</protein>
<evidence type="ECO:0000313" key="1">
    <source>
        <dbReference type="EMBL" id="QDV33003.1"/>
    </source>
</evidence>
<dbReference type="RefSeq" id="WP_145267428.1">
    <property type="nucleotide sequence ID" value="NZ_CP036426.1"/>
</dbReference>
<gene>
    <name evidence="1" type="ORF">ElP_08450</name>
</gene>
<organism evidence="1 2">
    <name type="scientific">Tautonia plasticadhaerens</name>
    <dbReference type="NCBI Taxonomy" id="2527974"/>
    <lineage>
        <taxon>Bacteria</taxon>
        <taxon>Pseudomonadati</taxon>
        <taxon>Planctomycetota</taxon>
        <taxon>Planctomycetia</taxon>
        <taxon>Isosphaerales</taxon>
        <taxon>Isosphaeraceae</taxon>
        <taxon>Tautonia</taxon>
    </lineage>
</organism>
<accession>A0A518GWP6</accession>
<reference evidence="1 2" key="1">
    <citation type="submission" date="2019-02" db="EMBL/GenBank/DDBJ databases">
        <title>Deep-cultivation of Planctomycetes and their phenomic and genomic characterization uncovers novel biology.</title>
        <authorList>
            <person name="Wiegand S."/>
            <person name="Jogler M."/>
            <person name="Boedeker C."/>
            <person name="Pinto D."/>
            <person name="Vollmers J."/>
            <person name="Rivas-Marin E."/>
            <person name="Kohn T."/>
            <person name="Peeters S.H."/>
            <person name="Heuer A."/>
            <person name="Rast P."/>
            <person name="Oberbeckmann S."/>
            <person name="Bunk B."/>
            <person name="Jeske O."/>
            <person name="Meyerdierks A."/>
            <person name="Storesund J.E."/>
            <person name="Kallscheuer N."/>
            <person name="Luecker S."/>
            <person name="Lage O.M."/>
            <person name="Pohl T."/>
            <person name="Merkel B.J."/>
            <person name="Hornburger P."/>
            <person name="Mueller R.-W."/>
            <person name="Bruemmer F."/>
            <person name="Labrenz M."/>
            <person name="Spormann A.M."/>
            <person name="Op den Camp H."/>
            <person name="Overmann J."/>
            <person name="Amann R."/>
            <person name="Jetten M.S.M."/>
            <person name="Mascher T."/>
            <person name="Medema M.H."/>
            <person name="Devos D.P."/>
            <person name="Kaster A.-K."/>
            <person name="Ovreas L."/>
            <person name="Rohde M."/>
            <person name="Galperin M.Y."/>
            <person name="Jogler C."/>
        </authorList>
    </citation>
    <scope>NUCLEOTIDE SEQUENCE [LARGE SCALE GENOMIC DNA]</scope>
    <source>
        <strain evidence="1 2">ElP</strain>
    </source>
</reference>
<sequence length="71" mass="7557">MILSLVLLTSLAADPITPSQLREALKSPPKGEVAMTLADRIRESLPEGADPARGAHLAEEGLVKRHSLIFG</sequence>